<dbReference type="InterPro" id="IPR050832">
    <property type="entry name" value="Bact_Acetyltransf"/>
</dbReference>
<gene>
    <name evidence="4" type="ORF">HDA36_000572</name>
</gene>
<dbReference type="EMBL" id="JACHDB010000001">
    <property type="protein sequence ID" value="MBB5430488.1"/>
    <property type="molecule type" value="Genomic_DNA"/>
</dbReference>
<dbReference type="InterPro" id="IPR016181">
    <property type="entry name" value="Acyl_CoA_acyltransferase"/>
</dbReference>
<evidence type="ECO:0000313" key="5">
    <source>
        <dbReference type="Proteomes" id="UP000572635"/>
    </source>
</evidence>
<name>A0A7W8QIR1_9ACTN</name>
<dbReference type="PANTHER" id="PTHR43877:SF2">
    <property type="entry name" value="AMINOALKYLPHOSPHONATE N-ACETYLTRANSFERASE-RELATED"/>
    <property type="match status" value="1"/>
</dbReference>
<keyword evidence="4" id="KW-0687">Ribonucleoprotein</keyword>
<evidence type="ECO:0000313" key="4">
    <source>
        <dbReference type="EMBL" id="MBB5430488.1"/>
    </source>
</evidence>
<dbReference type="RefSeq" id="WP_184388405.1">
    <property type="nucleotide sequence ID" value="NZ_BAAAJD010000023.1"/>
</dbReference>
<evidence type="ECO:0000256" key="1">
    <source>
        <dbReference type="ARBA" id="ARBA00022679"/>
    </source>
</evidence>
<evidence type="ECO:0000259" key="3">
    <source>
        <dbReference type="PROSITE" id="PS51186"/>
    </source>
</evidence>
<dbReference type="SUPFAM" id="SSF55729">
    <property type="entry name" value="Acyl-CoA N-acyltransferases (Nat)"/>
    <property type="match status" value="1"/>
</dbReference>
<dbReference type="InterPro" id="IPR000182">
    <property type="entry name" value="GNAT_dom"/>
</dbReference>
<reference evidence="4 5" key="1">
    <citation type="submission" date="2020-08" db="EMBL/GenBank/DDBJ databases">
        <title>Sequencing the genomes of 1000 actinobacteria strains.</title>
        <authorList>
            <person name="Klenk H.-P."/>
        </authorList>
    </citation>
    <scope>NUCLEOTIDE SEQUENCE [LARGE SCALE GENOMIC DNA]</scope>
    <source>
        <strain evidence="4 5">DSM 44551</strain>
    </source>
</reference>
<keyword evidence="4" id="KW-0689">Ribosomal protein</keyword>
<dbReference type="Pfam" id="PF13508">
    <property type="entry name" value="Acetyltransf_7"/>
    <property type="match status" value="1"/>
</dbReference>
<keyword evidence="2" id="KW-0012">Acyltransferase</keyword>
<keyword evidence="1" id="KW-0808">Transferase</keyword>
<proteinExistence type="predicted"/>
<accession>A0A7W8QIR1</accession>
<dbReference type="GO" id="GO:0005840">
    <property type="term" value="C:ribosome"/>
    <property type="evidence" value="ECO:0007669"/>
    <property type="project" value="UniProtKB-KW"/>
</dbReference>
<comment type="caution">
    <text evidence="4">The sequence shown here is derived from an EMBL/GenBank/DDBJ whole genome shotgun (WGS) entry which is preliminary data.</text>
</comment>
<organism evidence="4 5">
    <name type="scientific">Nocardiopsis composta</name>
    <dbReference type="NCBI Taxonomy" id="157465"/>
    <lineage>
        <taxon>Bacteria</taxon>
        <taxon>Bacillati</taxon>
        <taxon>Actinomycetota</taxon>
        <taxon>Actinomycetes</taxon>
        <taxon>Streptosporangiales</taxon>
        <taxon>Nocardiopsidaceae</taxon>
        <taxon>Nocardiopsis</taxon>
    </lineage>
</organism>
<keyword evidence="5" id="KW-1185">Reference proteome</keyword>
<protein>
    <submittedName>
        <fullName evidence="4">Ribosomal protein S18 acetylase RimI-like enzyme</fullName>
    </submittedName>
</protein>
<dbReference type="PROSITE" id="PS51186">
    <property type="entry name" value="GNAT"/>
    <property type="match status" value="1"/>
</dbReference>
<dbReference type="CDD" id="cd04301">
    <property type="entry name" value="NAT_SF"/>
    <property type="match status" value="1"/>
</dbReference>
<dbReference type="GO" id="GO:0016747">
    <property type="term" value="F:acyltransferase activity, transferring groups other than amino-acyl groups"/>
    <property type="evidence" value="ECO:0007669"/>
    <property type="project" value="InterPro"/>
</dbReference>
<evidence type="ECO:0000256" key="2">
    <source>
        <dbReference type="ARBA" id="ARBA00023315"/>
    </source>
</evidence>
<dbReference type="Proteomes" id="UP000572635">
    <property type="component" value="Unassembled WGS sequence"/>
</dbReference>
<dbReference type="Gene3D" id="3.40.630.30">
    <property type="match status" value="1"/>
</dbReference>
<feature type="domain" description="N-acetyltransferase" evidence="3">
    <location>
        <begin position="10"/>
        <end position="182"/>
    </location>
</feature>
<dbReference type="PANTHER" id="PTHR43877">
    <property type="entry name" value="AMINOALKYLPHOSPHONATE N-ACETYLTRANSFERASE-RELATED-RELATED"/>
    <property type="match status" value="1"/>
</dbReference>
<dbReference type="AlphaFoldDB" id="A0A7W8QIR1"/>
<sequence>MHADEETRSGAARPAGPEDVAALVELVNSAYRGEGSKEGWTTEADLLGGQRIDAEGVTALLRAPGTTVLVAEAGGRLTVCCELKRSGDGDAYFGMFSVSPSAQGRGLGGAMMAEAEGYAARVWGARRMRMLVIRQREELIAWYERRGYTRTGATSPFPYGDERFGVPRRDDLEFIELAKELPGA</sequence>